<dbReference type="SUPFAM" id="SSF48024">
    <property type="entry name" value="N-terminal domain of DnaB helicase"/>
    <property type="match status" value="1"/>
</dbReference>
<comment type="catalytic activity">
    <reaction evidence="12">
        <text>ssDNA + n NTP = ssDNA/pppN(pN)n-1 hybrid + (n-1) diphosphate.</text>
        <dbReference type="EC" id="2.7.7.101"/>
    </reaction>
</comment>
<dbReference type="HAMAP" id="MF_00974">
    <property type="entry name" value="DNA_primase_DnaG"/>
    <property type="match status" value="1"/>
</dbReference>
<keyword evidence="6 12" id="KW-0479">Metal-binding</keyword>
<evidence type="ECO:0000256" key="2">
    <source>
        <dbReference type="ARBA" id="ARBA00022515"/>
    </source>
</evidence>
<dbReference type="InterPro" id="IPR030846">
    <property type="entry name" value="DnaG_bac"/>
</dbReference>
<comment type="domain">
    <text evidence="12">Contains an N-terminal zinc-binding domain, a central core domain that contains the primase activity, and a C-terminal DnaB-binding domain.</text>
</comment>
<keyword evidence="3 12" id="KW-0808">Transferase</keyword>
<dbReference type="SUPFAM" id="SSF56731">
    <property type="entry name" value="DNA primase core"/>
    <property type="match status" value="1"/>
</dbReference>
<evidence type="ECO:0000313" key="17">
    <source>
        <dbReference type="Proteomes" id="UP000184465"/>
    </source>
</evidence>
<dbReference type="GO" id="GO:0008270">
    <property type="term" value="F:zinc ion binding"/>
    <property type="evidence" value="ECO:0007669"/>
    <property type="project" value="UniProtKB-UniRule"/>
</dbReference>
<evidence type="ECO:0000256" key="10">
    <source>
        <dbReference type="ARBA" id="ARBA00023125"/>
    </source>
</evidence>
<dbReference type="InterPro" id="IPR007693">
    <property type="entry name" value="DNA_helicase_DnaB-like_N"/>
</dbReference>
<dbReference type="InterPro" id="IPR036977">
    <property type="entry name" value="DNA_primase_Znf_CHC2"/>
</dbReference>
<dbReference type="EC" id="2.7.7.101" evidence="12"/>
<proteinExistence type="inferred from homology"/>
<evidence type="ECO:0000256" key="8">
    <source>
        <dbReference type="ARBA" id="ARBA00022833"/>
    </source>
</evidence>
<dbReference type="GO" id="GO:0005737">
    <property type="term" value="C:cytoplasm"/>
    <property type="evidence" value="ECO:0007669"/>
    <property type="project" value="TreeGrafter"/>
</dbReference>
<dbReference type="GO" id="GO:0000428">
    <property type="term" value="C:DNA-directed RNA polymerase complex"/>
    <property type="evidence" value="ECO:0007669"/>
    <property type="project" value="UniProtKB-KW"/>
</dbReference>
<evidence type="ECO:0000256" key="3">
    <source>
        <dbReference type="ARBA" id="ARBA00022679"/>
    </source>
</evidence>
<dbReference type="GO" id="GO:0006269">
    <property type="term" value="P:DNA replication, synthesis of primer"/>
    <property type="evidence" value="ECO:0007669"/>
    <property type="project" value="UniProtKB-UniRule"/>
</dbReference>
<evidence type="ECO:0000256" key="4">
    <source>
        <dbReference type="ARBA" id="ARBA00022695"/>
    </source>
</evidence>
<evidence type="ECO:0000259" key="15">
    <source>
        <dbReference type="PROSITE" id="PS50880"/>
    </source>
</evidence>
<evidence type="ECO:0000256" key="7">
    <source>
        <dbReference type="ARBA" id="ARBA00022771"/>
    </source>
</evidence>
<evidence type="ECO:0000256" key="13">
    <source>
        <dbReference type="PIRNR" id="PIRNR002811"/>
    </source>
</evidence>
<evidence type="ECO:0000313" key="16">
    <source>
        <dbReference type="EMBL" id="SHJ79591.1"/>
    </source>
</evidence>
<dbReference type="Gene3D" id="1.10.860.10">
    <property type="entry name" value="DNAb Helicase, Chain A"/>
    <property type="match status" value="1"/>
</dbReference>
<dbReference type="GO" id="GO:0005524">
    <property type="term" value="F:ATP binding"/>
    <property type="evidence" value="ECO:0007669"/>
    <property type="project" value="InterPro"/>
</dbReference>
<dbReference type="Pfam" id="PF13155">
    <property type="entry name" value="Toprim_2"/>
    <property type="match status" value="1"/>
</dbReference>
<dbReference type="Gene3D" id="3.90.580.10">
    <property type="entry name" value="Zinc finger, CHC2-type domain"/>
    <property type="match status" value="1"/>
</dbReference>
<comment type="function">
    <text evidence="12 13">RNA polymerase that catalyzes the synthesis of short RNA molecules used as primers for DNA polymerase during DNA replication.</text>
</comment>
<dbReference type="PROSITE" id="PS50880">
    <property type="entry name" value="TOPRIM"/>
    <property type="match status" value="1"/>
</dbReference>
<dbReference type="AlphaFoldDB" id="A0A1M6M7Z1"/>
<dbReference type="STRING" id="1121301.SAMN02745912_01119"/>
<dbReference type="GO" id="GO:0003899">
    <property type="term" value="F:DNA-directed RNA polymerase activity"/>
    <property type="evidence" value="ECO:0007669"/>
    <property type="project" value="UniProtKB-UniRule"/>
</dbReference>
<keyword evidence="9" id="KW-0460">Magnesium</keyword>
<dbReference type="GO" id="GO:0003678">
    <property type="term" value="F:DNA helicase activity"/>
    <property type="evidence" value="ECO:0007669"/>
    <property type="project" value="InterPro"/>
</dbReference>
<keyword evidence="11 12" id="KW-0804">Transcription</keyword>
<dbReference type="FunFam" id="3.90.980.10:FF:000001">
    <property type="entry name" value="DNA primase"/>
    <property type="match status" value="1"/>
</dbReference>
<reference evidence="16 17" key="1">
    <citation type="submission" date="2016-11" db="EMBL/GenBank/DDBJ databases">
        <authorList>
            <person name="Jaros S."/>
            <person name="Januszkiewicz K."/>
            <person name="Wedrychowicz H."/>
        </authorList>
    </citation>
    <scope>NUCLEOTIDE SEQUENCE [LARGE SCALE GENOMIC DNA]</scope>
    <source>
        <strain evidence="16 17">DSM 15212</strain>
    </source>
</reference>
<dbReference type="OrthoDB" id="9803773at2"/>
<dbReference type="SUPFAM" id="SSF57783">
    <property type="entry name" value="Zinc beta-ribbon"/>
    <property type="match status" value="1"/>
</dbReference>
<dbReference type="GO" id="GO:1990077">
    <property type="term" value="C:primosome complex"/>
    <property type="evidence" value="ECO:0007669"/>
    <property type="project" value="UniProtKB-KW"/>
</dbReference>
<dbReference type="InterPro" id="IPR006295">
    <property type="entry name" value="DNA_primase_DnaG"/>
</dbReference>
<dbReference type="InterPro" id="IPR019475">
    <property type="entry name" value="DNA_primase_DnaB-bd"/>
</dbReference>
<dbReference type="SMART" id="SM00400">
    <property type="entry name" value="ZnF_CHCC"/>
    <property type="match status" value="1"/>
</dbReference>
<feature type="zinc finger region" description="CHC2-type" evidence="12 14">
    <location>
        <begin position="40"/>
        <end position="64"/>
    </location>
</feature>
<keyword evidence="1 12" id="KW-0240">DNA-directed RNA polymerase</keyword>
<dbReference type="InterPro" id="IPR013264">
    <property type="entry name" value="DNAG_N"/>
</dbReference>
<protein>
    <recommendedName>
        <fullName evidence="12 13">DNA primase</fullName>
        <ecNumber evidence="12">2.7.7.101</ecNumber>
    </recommendedName>
</protein>
<dbReference type="RefSeq" id="WP_084111744.1">
    <property type="nucleotide sequence ID" value="NZ_FRAG01000009.1"/>
</dbReference>
<dbReference type="FunFam" id="3.90.580.10:FF:000001">
    <property type="entry name" value="DNA primase"/>
    <property type="match status" value="1"/>
</dbReference>
<dbReference type="PANTHER" id="PTHR30313">
    <property type="entry name" value="DNA PRIMASE"/>
    <property type="match status" value="1"/>
</dbReference>
<evidence type="ECO:0000256" key="12">
    <source>
        <dbReference type="HAMAP-Rule" id="MF_00974"/>
    </source>
</evidence>
<organism evidence="16 17">
    <name type="scientific">Paramaledivibacter caminithermalis (strain DSM 15212 / CIP 107654 / DViRD3)</name>
    <name type="common">Clostridium caminithermale</name>
    <dbReference type="NCBI Taxonomy" id="1121301"/>
    <lineage>
        <taxon>Bacteria</taxon>
        <taxon>Bacillati</taxon>
        <taxon>Bacillota</taxon>
        <taxon>Clostridia</taxon>
        <taxon>Peptostreptococcales</taxon>
        <taxon>Caminicellaceae</taxon>
        <taxon>Paramaledivibacter</taxon>
    </lineage>
</organism>
<dbReference type="GO" id="GO:0003677">
    <property type="term" value="F:DNA binding"/>
    <property type="evidence" value="ECO:0007669"/>
    <property type="project" value="UniProtKB-KW"/>
</dbReference>
<gene>
    <name evidence="12" type="primary">dnaG</name>
    <name evidence="16" type="ORF">SAMN02745912_01119</name>
</gene>
<dbReference type="Pfam" id="PF08275">
    <property type="entry name" value="DNAG_N"/>
    <property type="match status" value="1"/>
</dbReference>
<evidence type="ECO:0000256" key="11">
    <source>
        <dbReference type="ARBA" id="ARBA00023163"/>
    </source>
</evidence>
<dbReference type="InterPro" id="IPR050219">
    <property type="entry name" value="DnaG_primase"/>
</dbReference>
<dbReference type="Pfam" id="PF01807">
    <property type="entry name" value="Zn_ribbon_DnaG"/>
    <property type="match status" value="1"/>
</dbReference>
<name>A0A1M6M7Z1_PARC5</name>
<keyword evidence="7 12" id="KW-0863">Zinc-finger</keyword>
<dbReference type="Pfam" id="PF10410">
    <property type="entry name" value="DnaB_bind"/>
    <property type="match status" value="1"/>
</dbReference>
<dbReference type="Gene3D" id="3.90.980.10">
    <property type="entry name" value="DNA primase, catalytic core, N-terminal domain"/>
    <property type="match status" value="1"/>
</dbReference>
<evidence type="ECO:0000256" key="5">
    <source>
        <dbReference type="ARBA" id="ARBA00022705"/>
    </source>
</evidence>
<keyword evidence="5 12" id="KW-0235">DNA replication</keyword>
<comment type="similarity">
    <text evidence="12 13">Belongs to the DnaG primase family.</text>
</comment>
<feature type="domain" description="Toprim" evidence="15">
    <location>
        <begin position="258"/>
        <end position="339"/>
    </location>
</feature>
<keyword evidence="17" id="KW-1185">Reference proteome</keyword>
<evidence type="ECO:0000256" key="1">
    <source>
        <dbReference type="ARBA" id="ARBA00022478"/>
    </source>
</evidence>
<dbReference type="Proteomes" id="UP000184465">
    <property type="component" value="Unassembled WGS sequence"/>
</dbReference>
<dbReference type="EMBL" id="FRAG01000009">
    <property type="protein sequence ID" value="SHJ79591.1"/>
    <property type="molecule type" value="Genomic_DNA"/>
</dbReference>
<dbReference type="InterPro" id="IPR034151">
    <property type="entry name" value="TOPRIM_DnaG_bac"/>
</dbReference>
<dbReference type="InterPro" id="IPR037068">
    <property type="entry name" value="DNA_primase_core_N_sf"/>
</dbReference>
<dbReference type="FunFam" id="3.40.1360.10:FF:000002">
    <property type="entry name" value="DNA primase"/>
    <property type="match status" value="1"/>
</dbReference>
<dbReference type="PANTHER" id="PTHR30313:SF2">
    <property type="entry name" value="DNA PRIMASE"/>
    <property type="match status" value="1"/>
</dbReference>
<comment type="cofactor">
    <cofactor evidence="12 13 14">
        <name>Zn(2+)</name>
        <dbReference type="ChEBI" id="CHEBI:29105"/>
    </cofactor>
    <text evidence="12 13 14">Binds 1 zinc ion per monomer.</text>
</comment>
<dbReference type="InterPro" id="IPR002694">
    <property type="entry name" value="Znf_CHC2"/>
</dbReference>
<keyword evidence="4 12" id="KW-0548">Nucleotidyltransferase</keyword>
<sequence length="626" mass="72542">MSMRYSEQLIEEVTQRNDIIEIISEYVNLKNAGKNYKGLCPFHNEKTPSFVVSKDKQLYHCFGCGEAGDVIRFIMKIENLDFIDALELLAEKCNIDLSEYKNNSYSSEKINKRNQLYEVNREAALYFYRNLIRTKNEGINYLLNRGLSIDIIKKFGLGYAINDWEKLNKYLLGKGYKQETIHEAGLVISKNGRRYYDRFRNRVIFPIISTTKKIVGFGGRVLDDSLPKYLNSPESAIFNKGRTLYGLNLARNELGKEKRLIVVEGYTDVITLYQYGIKNAVATLGTSLTKNHAELFKRYCQEVIIAYDSDSAGEAATIRGMDILDEVGCKVRIIRLSDKMDPDEYIRSFGADTFKAQINKAQPLIDYKLDKIKSENDLNTNEGRINFLNESIKIIKSLKSPVKTDIYVEKLSKDARVAPNVIKSEIYGNNRDKKNQYKYNKNNRVFGFKTNKKHEKNFEPVIKLEKNGSIEIEKNIISLCLSTKTNYKKISSKINDKDFLNNNTKNIFCIISDIYANNEKIDFMSLVDRLDIEDTKLLKELEQRVVPFENLDKTINDLLISLKHFKIKNEIELTKEEIMKLEKIKYKDERNVMKIKELWKKLDLLGKELKNIGKNQIDLKGGKSYE</sequence>
<dbReference type="Gene3D" id="3.40.1360.10">
    <property type="match status" value="1"/>
</dbReference>
<dbReference type="InterPro" id="IPR006171">
    <property type="entry name" value="TOPRIM_dom"/>
</dbReference>
<dbReference type="InterPro" id="IPR036185">
    <property type="entry name" value="DNA_heli_DnaB-like_N_sf"/>
</dbReference>
<evidence type="ECO:0000256" key="14">
    <source>
        <dbReference type="PIRSR" id="PIRSR002811-1"/>
    </source>
</evidence>
<comment type="subunit">
    <text evidence="12">Monomer. Interacts with DnaB.</text>
</comment>
<dbReference type="Pfam" id="PF00772">
    <property type="entry name" value="DnaB"/>
    <property type="match status" value="1"/>
</dbReference>
<dbReference type="SMART" id="SM00493">
    <property type="entry name" value="TOPRIM"/>
    <property type="match status" value="1"/>
</dbReference>
<evidence type="ECO:0000256" key="9">
    <source>
        <dbReference type="ARBA" id="ARBA00022842"/>
    </source>
</evidence>
<dbReference type="PIRSF" id="PIRSF002811">
    <property type="entry name" value="DnaG"/>
    <property type="match status" value="1"/>
</dbReference>
<dbReference type="InterPro" id="IPR016136">
    <property type="entry name" value="DNA_helicase_N/primase_C"/>
</dbReference>
<keyword evidence="8 12" id="KW-0862">Zinc</keyword>
<dbReference type="NCBIfam" id="TIGR01391">
    <property type="entry name" value="dnaG"/>
    <property type="match status" value="1"/>
</dbReference>
<accession>A0A1M6M7Z1</accession>
<dbReference type="CDD" id="cd03364">
    <property type="entry name" value="TOPRIM_DnaG_primases"/>
    <property type="match status" value="1"/>
</dbReference>
<evidence type="ECO:0000256" key="6">
    <source>
        <dbReference type="ARBA" id="ARBA00022723"/>
    </source>
</evidence>
<keyword evidence="10 12" id="KW-0238">DNA-binding</keyword>
<keyword evidence="2 12" id="KW-0639">Primosome</keyword>